<evidence type="ECO:0000259" key="2">
    <source>
        <dbReference type="Pfam" id="PF24964"/>
    </source>
</evidence>
<dbReference type="InterPro" id="IPR056671">
    <property type="entry name" value="DUF7769"/>
</dbReference>
<evidence type="ECO:0000313" key="3">
    <source>
        <dbReference type="EMBL" id="KAF0731176.1"/>
    </source>
</evidence>
<sequence length="348" mass="39617">MLPSSQQLPSPRQATELSRRRPKNLSDGERRADYEQLLEMSVEGELPRGAFQCAAQRFGCSRLTIARVWKRGRASIKEGLAAADTSSKIKGNSGRKCTRSSAAIEEAIKAVSHLNRQTLRTLAVKASIPKTTILRHMKQNPRLKARSNYVKPMLTEDNKLERLKFAMSFPRPSSSGSHFFDNMYSYVHVDEKWLYLTKVRRKFYVYDDEDVAVRSVKSKGFITKVMFLAAVAKPRYDYHERRMFDGKLGVWPFVESVPAKRTIKNRPKGTIETVHQSVNASVYQKTIMEKVIPAIRQKFPQNAQEIILQQDNAGPHRPLTTEVLRLNDISNVLVTNQPPNSPDFNVLA</sequence>
<keyword evidence="4" id="KW-1185">Reference proteome</keyword>
<dbReference type="Pfam" id="PF24964">
    <property type="entry name" value="DUF7769"/>
    <property type="match status" value="1"/>
</dbReference>
<dbReference type="GO" id="GO:0003676">
    <property type="term" value="F:nucleic acid binding"/>
    <property type="evidence" value="ECO:0007669"/>
    <property type="project" value="InterPro"/>
</dbReference>
<feature type="domain" description="DUF7769" evidence="2">
    <location>
        <begin position="25"/>
        <end position="77"/>
    </location>
</feature>
<protein>
    <recommendedName>
        <fullName evidence="2">DUF7769 domain-containing protein</fullName>
    </recommendedName>
</protein>
<proteinExistence type="predicted"/>
<evidence type="ECO:0000256" key="1">
    <source>
        <dbReference type="SAM" id="MobiDB-lite"/>
    </source>
</evidence>
<dbReference type="PANTHER" id="PTHR47169:SF2">
    <property type="entry name" value="OS01G0541250 PROTEIN"/>
    <property type="match status" value="1"/>
</dbReference>
<dbReference type="PANTHER" id="PTHR47169">
    <property type="entry name" value="OS01G0541250 PROTEIN"/>
    <property type="match status" value="1"/>
</dbReference>
<comment type="caution">
    <text evidence="3">The sequence shown here is derived from an EMBL/GenBank/DDBJ whole genome shotgun (WGS) entry which is preliminary data.</text>
</comment>
<dbReference type="AlphaFoldDB" id="A0A6G0WUP2"/>
<dbReference type="Proteomes" id="UP000481153">
    <property type="component" value="Unassembled WGS sequence"/>
</dbReference>
<dbReference type="VEuPathDB" id="FungiDB:AeMF1_019316"/>
<accession>A0A6G0WUP2</accession>
<organism evidence="3 4">
    <name type="scientific">Aphanomyces euteiches</name>
    <dbReference type="NCBI Taxonomy" id="100861"/>
    <lineage>
        <taxon>Eukaryota</taxon>
        <taxon>Sar</taxon>
        <taxon>Stramenopiles</taxon>
        <taxon>Oomycota</taxon>
        <taxon>Saprolegniomycetes</taxon>
        <taxon>Saprolegniales</taxon>
        <taxon>Verrucalvaceae</taxon>
        <taxon>Aphanomyces</taxon>
    </lineage>
</organism>
<dbReference type="EMBL" id="VJMJ01000146">
    <property type="protein sequence ID" value="KAF0731176.1"/>
    <property type="molecule type" value="Genomic_DNA"/>
</dbReference>
<evidence type="ECO:0000313" key="4">
    <source>
        <dbReference type="Proteomes" id="UP000481153"/>
    </source>
</evidence>
<gene>
    <name evidence="3" type="ORF">Ae201684_011442</name>
</gene>
<dbReference type="InterPro" id="IPR036397">
    <property type="entry name" value="RNaseH_sf"/>
</dbReference>
<feature type="compositionally biased region" description="Polar residues" evidence="1">
    <location>
        <begin position="1"/>
        <end position="16"/>
    </location>
</feature>
<feature type="region of interest" description="Disordered" evidence="1">
    <location>
        <begin position="1"/>
        <end position="31"/>
    </location>
</feature>
<reference evidence="3 4" key="1">
    <citation type="submission" date="2019-07" db="EMBL/GenBank/DDBJ databases">
        <title>Genomics analysis of Aphanomyces spp. identifies a new class of oomycete effector associated with host adaptation.</title>
        <authorList>
            <person name="Gaulin E."/>
        </authorList>
    </citation>
    <scope>NUCLEOTIDE SEQUENCE [LARGE SCALE GENOMIC DNA]</scope>
    <source>
        <strain evidence="3 4">ATCC 201684</strain>
    </source>
</reference>
<name>A0A6G0WUP2_9STRA</name>
<dbReference type="Gene3D" id="3.30.420.10">
    <property type="entry name" value="Ribonuclease H-like superfamily/Ribonuclease H"/>
    <property type="match status" value="1"/>
</dbReference>